<accession>A0A8D0C4J2</accession>
<dbReference type="PANTHER" id="PTHR15644:SF2">
    <property type="entry name" value="OSTEOPETROSIS-ASSOCIATED TRANSMEMBRANE PROTEIN 1"/>
    <property type="match status" value="1"/>
</dbReference>
<reference evidence="3" key="1">
    <citation type="submission" date="2025-08" db="UniProtKB">
        <authorList>
            <consortium name="Ensembl"/>
        </authorList>
    </citation>
    <scope>IDENTIFICATION</scope>
</reference>
<dbReference type="PANTHER" id="PTHR15644">
    <property type="entry name" value="OSTEOPETROSIS ASSOCIATED TRANSMEMBRANE PROTEIN 1"/>
    <property type="match status" value="1"/>
</dbReference>
<keyword evidence="4" id="KW-1185">Reference proteome</keyword>
<dbReference type="Ensembl" id="ENSSMRT00000019983.1">
    <property type="protein sequence ID" value="ENSSMRP00000017076.1"/>
    <property type="gene ID" value="ENSSMRG00000013307.1"/>
</dbReference>
<organism evidence="3 4">
    <name type="scientific">Salvator merianae</name>
    <name type="common">Argentine black and white tegu</name>
    <name type="synonym">Tupinambis merianae</name>
    <dbReference type="NCBI Taxonomy" id="96440"/>
    <lineage>
        <taxon>Eukaryota</taxon>
        <taxon>Metazoa</taxon>
        <taxon>Chordata</taxon>
        <taxon>Craniata</taxon>
        <taxon>Vertebrata</taxon>
        <taxon>Euteleostomi</taxon>
        <taxon>Lepidosauria</taxon>
        <taxon>Squamata</taxon>
        <taxon>Bifurcata</taxon>
        <taxon>Unidentata</taxon>
        <taxon>Episquamata</taxon>
        <taxon>Laterata</taxon>
        <taxon>Teiioidea</taxon>
        <taxon>Teiidae</taxon>
        <taxon>Salvator</taxon>
    </lineage>
</organism>
<dbReference type="Proteomes" id="UP000694421">
    <property type="component" value="Unplaced"/>
</dbReference>
<proteinExistence type="predicted"/>
<dbReference type="GO" id="GO:0034707">
    <property type="term" value="C:chloride channel complex"/>
    <property type="evidence" value="ECO:0007669"/>
    <property type="project" value="Ensembl"/>
</dbReference>
<reference evidence="3" key="2">
    <citation type="submission" date="2025-09" db="UniProtKB">
        <authorList>
            <consortium name="Ensembl"/>
        </authorList>
    </citation>
    <scope>IDENTIFICATION</scope>
</reference>
<dbReference type="GO" id="GO:0005765">
    <property type="term" value="C:lysosomal membrane"/>
    <property type="evidence" value="ECO:0007669"/>
    <property type="project" value="Ensembl"/>
</dbReference>
<dbReference type="GeneTree" id="ENSGT00390000012341"/>
<dbReference type="GO" id="GO:0030316">
    <property type="term" value="P:osteoclast differentiation"/>
    <property type="evidence" value="ECO:0007669"/>
    <property type="project" value="Ensembl"/>
</dbReference>
<name>A0A8D0C4J2_SALMN</name>
<dbReference type="GO" id="GO:0005829">
    <property type="term" value="C:cytosol"/>
    <property type="evidence" value="ECO:0007669"/>
    <property type="project" value="Ensembl"/>
</dbReference>
<feature type="chain" id="PRO_5034225541" evidence="2">
    <location>
        <begin position="17"/>
        <end position="325"/>
    </location>
</feature>
<dbReference type="AlphaFoldDB" id="A0A8D0C4J2"/>
<keyword evidence="2" id="KW-0732">Signal</keyword>
<evidence type="ECO:0000313" key="3">
    <source>
        <dbReference type="Ensembl" id="ENSSMRP00000017076.1"/>
    </source>
</evidence>
<evidence type="ECO:0000313" key="4">
    <source>
        <dbReference type="Proteomes" id="UP000694421"/>
    </source>
</evidence>
<keyword evidence="1" id="KW-0812">Transmembrane</keyword>
<dbReference type="InterPro" id="IPR019172">
    <property type="entry name" value="Osteopetrosis-assoc_TM_1"/>
</dbReference>
<keyword evidence="1" id="KW-1133">Transmembrane helix</keyword>
<protein>
    <submittedName>
        <fullName evidence="3">Osteoclastosis associated transmembrane protein 1</fullName>
    </submittedName>
</protein>
<feature type="signal peptide" evidence="2">
    <location>
        <begin position="1"/>
        <end position="16"/>
    </location>
</feature>
<dbReference type="OMA" id="FQQVASK"/>
<dbReference type="GO" id="GO:0030321">
    <property type="term" value="P:transepithelial chloride transport"/>
    <property type="evidence" value="ECO:0007669"/>
    <property type="project" value="Ensembl"/>
</dbReference>
<dbReference type="Pfam" id="PF09777">
    <property type="entry name" value="OSTMP1"/>
    <property type="match status" value="1"/>
</dbReference>
<sequence length="325" mass="36491">MASLLLLVLLLGLCTGEPLFPRGSLSLQNGWSEISWGAWRRPLSLEVLEAAAEDLSSALGSGLGAADPLEFQLEPECRELLASFSNSSVRFTGCLARNARPVRLCQNCYRQFQDVTEQLENITNVVGNASAGTHCAKSLLMADRLQIIVILYKFFSDTWKKANCANCLTNSSEGLSNNTVTFLALFNESLTCFELNLQRQEENLLPSNITDVCKKCNGTYKKLNDMYNKMQWSEQKYESREGFHLCIDVEDAMNITRRLWSTTFNCSVPISDTVPVIAVSSFIFFLPIVFYLSSFLHSKQKKRILIPTKRIQSNASLVNIQEKSH</sequence>
<evidence type="ECO:0000256" key="2">
    <source>
        <dbReference type="SAM" id="SignalP"/>
    </source>
</evidence>
<feature type="transmembrane region" description="Helical" evidence="1">
    <location>
        <begin position="274"/>
        <end position="296"/>
    </location>
</feature>
<keyword evidence="1" id="KW-0472">Membrane</keyword>
<evidence type="ECO:0000256" key="1">
    <source>
        <dbReference type="SAM" id="Phobius"/>
    </source>
</evidence>